<dbReference type="Pfam" id="PF17384">
    <property type="entry name" value="DUF150_C"/>
    <property type="match status" value="1"/>
</dbReference>
<evidence type="ECO:0000256" key="3">
    <source>
        <dbReference type="HAMAP-Rule" id="MF_01077"/>
    </source>
</evidence>
<dbReference type="InterPro" id="IPR028989">
    <property type="entry name" value="RimP_N"/>
</dbReference>
<dbReference type="InterPro" id="IPR028998">
    <property type="entry name" value="RimP_C"/>
</dbReference>
<dbReference type="CDD" id="cd01734">
    <property type="entry name" value="YlxS_C"/>
    <property type="match status" value="1"/>
</dbReference>
<evidence type="ECO:0000256" key="2">
    <source>
        <dbReference type="ARBA" id="ARBA00022517"/>
    </source>
</evidence>
<dbReference type="GO" id="GO:0000028">
    <property type="term" value="P:ribosomal small subunit assembly"/>
    <property type="evidence" value="ECO:0007669"/>
    <property type="project" value="TreeGrafter"/>
</dbReference>
<dbReference type="InterPro" id="IPR003728">
    <property type="entry name" value="Ribosome_maturation_RimP"/>
</dbReference>
<dbReference type="HAMAP" id="MF_01077">
    <property type="entry name" value="RimP"/>
    <property type="match status" value="1"/>
</dbReference>
<protein>
    <recommendedName>
        <fullName evidence="3">Ribosome maturation factor RimP</fullName>
    </recommendedName>
</protein>
<dbReference type="AlphaFoldDB" id="A0A7J5TS92"/>
<dbReference type="PANTHER" id="PTHR33867:SF1">
    <property type="entry name" value="RIBOSOME MATURATION FACTOR RIMP"/>
    <property type="match status" value="1"/>
</dbReference>
<evidence type="ECO:0000313" key="6">
    <source>
        <dbReference type="EMBL" id="KAB7725967.1"/>
    </source>
</evidence>
<comment type="subcellular location">
    <subcellularLocation>
        <location evidence="3">Cytoplasm</location>
    </subcellularLocation>
</comment>
<dbReference type="GO" id="GO:0005829">
    <property type="term" value="C:cytosol"/>
    <property type="evidence" value="ECO:0007669"/>
    <property type="project" value="TreeGrafter"/>
</dbReference>
<name>A0A7J5TS92_9BACT</name>
<keyword evidence="2 3" id="KW-0690">Ribosome biogenesis</keyword>
<dbReference type="Pfam" id="PF02576">
    <property type="entry name" value="RimP_N"/>
    <property type="match status" value="1"/>
</dbReference>
<keyword evidence="1 3" id="KW-0963">Cytoplasm</keyword>
<comment type="similarity">
    <text evidence="3">Belongs to the RimP family.</text>
</comment>
<evidence type="ECO:0000259" key="5">
    <source>
        <dbReference type="Pfam" id="PF17384"/>
    </source>
</evidence>
<dbReference type="Proteomes" id="UP000488299">
    <property type="component" value="Unassembled WGS sequence"/>
</dbReference>
<comment type="function">
    <text evidence="3">Required for maturation of 30S ribosomal subunits.</text>
</comment>
<comment type="caution">
    <text evidence="6">The sequence shown here is derived from an EMBL/GenBank/DDBJ whole genome shotgun (WGS) entry which is preliminary data.</text>
</comment>
<gene>
    <name evidence="3" type="primary">rimP</name>
    <name evidence="6" type="ORF">F5984_25245</name>
</gene>
<keyword evidence="7" id="KW-1185">Reference proteome</keyword>
<evidence type="ECO:0000259" key="4">
    <source>
        <dbReference type="Pfam" id="PF02576"/>
    </source>
</evidence>
<dbReference type="GO" id="GO:0006412">
    <property type="term" value="P:translation"/>
    <property type="evidence" value="ECO:0007669"/>
    <property type="project" value="TreeGrafter"/>
</dbReference>
<evidence type="ECO:0000313" key="7">
    <source>
        <dbReference type="Proteomes" id="UP000488299"/>
    </source>
</evidence>
<dbReference type="Gene3D" id="3.30.300.70">
    <property type="entry name" value="RimP-like superfamily, N-terminal"/>
    <property type="match status" value="1"/>
</dbReference>
<accession>A0A7J5TS92</accession>
<evidence type="ECO:0000256" key="1">
    <source>
        <dbReference type="ARBA" id="ARBA00022490"/>
    </source>
</evidence>
<sequence length="167" mass="18565">MNDVAKITELLQPYLNNDYFYIVDVQVAGRQGGKLKVTLLLDSDEGITIDECASISRQFGNQLEEMNFFGESPFTLEVSSPGIDFPLTRIRQFRRNIGRTLLLTLTDGKQVKGKLDSVTDEQIVLDVEPVKMSKTKMKAAGLTPGPEGPTAFSFDQIKQATVEISFK</sequence>
<dbReference type="InterPro" id="IPR035956">
    <property type="entry name" value="RimP_N_sf"/>
</dbReference>
<organism evidence="6 7">
    <name type="scientific">Rudanella paleaurantiibacter</name>
    <dbReference type="NCBI Taxonomy" id="2614655"/>
    <lineage>
        <taxon>Bacteria</taxon>
        <taxon>Pseudomonadati</taxon>
        <taxon>Bacteroidota</taxon>
        <taxon>Cytophagia</taxon>
        <taxon>Cytophagales</taxon>
        <taxon>Cytophagaceae</taxon>
        <taxon>Rudanella</taxon>
    </lineage>
</organism>
<dbReference type="SUPFAM" id="SSF75420">
    <property type="entry name" value="YhbC-like, N-terminal domain"/>
    <property type="match status" value="1"/>
</dbReference>
<dbReference type="EMBL" id="WELI01000018">
    <property type="protein sequence ID" value="KAB7725967.1"/>
    <property type="molecule type" value="Genomic_DNA"/>
</dbReference>
<proteinExistence type="inferred from homology"/>
<dbReference type="RefSeq" id="WP_152127003.1">
    <property type="nucleotide sequence ID" value="NZ_WELI01000018.1"/>
</dbReference>
<dbReference type="PANTHER" id="PTHR33867">
    <property type="entry name" value="RIBOSOME MATURATION FACTOR RIMP"/>
    <property type="match status" value="1"/>
</dbReference>
<feature type="domain" description="Ribosome maturation factor RimP C-terminal" evidence="5">
    <location>
        <begin position="87"/>
        <end position="166"/>
    </location>
</feature>
<feature type="domain" description="Ribosome maturation factor RimP N-terminal" evidence="4">
    <location>
        <begin position="11"/>
        <end position="84"/>
    </location>
</feature>
<reference evidence="6 7" key="1">
    <citation type="submission" date="2019-10" db="EMBL/GenBank/DDBJ databases">
        <title>Rudanella paleaurantiibacter sp. nov., isolated from sludge.</title>
        <authorList>
            <person name="Xu S.Q."/>
        </authorList>
    </citation>
    <scope>NUCLEOTIDE SEQUENCE [LARGE SCALE GENOMIC DNA]</scope>
    <source>
        <strain evidence="6 7">HX-22-17</strain>
    </source>
</reference>